<evidence type="ECO:0000256" key="1">
    <source>
        <dbReference type="SAM" id="MobiDB-lite"/>
    </source>
</evidence>
<reference evidence="3 4" key="1">
    <citation type="journal article" date="2023" name="Hortic Res">
        <title>Pangenome of water caltrop reveals structural variations and asymmetric subgenome divergence after allopolyploidization.</title>
        <authorList>
            <person name="Zhang X."/>
            <person name="Chen Y."/>
            <person name="Wang L."/>
            <person name="Yuan Y."/>
            <person name="Fang M."/>
            <person name="Shi L."/>
            <person name="Lu R."/>
            <person name="Comes H.P."/>
            <person name="Ma Y."/>
            <person name="Chen Y."/>
            <person name="Huang G."/>
            <person name="Zhou Y."/>
            <person name="Zheng Z."/>
            <person name="Qiu Y."/>
        </authorList>
    </citation>
    <scope>NUCLEOTIDE SEQUENCE [LARGE SCALE GENOMIC DNA]</scope>
    <source>
        <strain evidence="3">F231</strain>
    </source>
</reference>
<feature type="region of interest" description="Disordered" evidence="1">
    <location>
        <begin position="24"/>
        <end position="45"/>
    </location>
</feature>
<gene>
    <name evidence="3" type="ORF">SAY86_015144</name>
</gene>
<sequence>MGACVSTAEQPTKTRKGYLLHRKKHGKISTAAPDGSKQRNGKASSRVTDFSVSSFVRLDFEKGETTCQRSEVSNSAFHLTQLHWHHRQFDANVCQEDAWFDSVSILESDSDDEFISVYGDGFPLVNSTIGSITAGQVLQYEASSCIVDSNGKYEEFVGSYLKIDGGKLEKCLKENHKDSNTSIINIAQAHELCHSTKPEELSKGRKGSEIYGNMKSLKEDKWDSDEKTQQSFLKSGLSHLVPSASFNEKMLNQQNIQLGQRKKTAVVKLSFKRRSFDGDDTTEHKASKKFLYWPRSGTTIPLCTSEKLSSGSWSRIPPSNFKLRGETYFKDKKKSPASDFSPYVPIGVDLFICPRKISHIAQHLELPHIKAEGKVPPLLIVNIQLPTYPAAMFLGDGDGEGMSLVLYFKVSENFEKAISPHFQGSIQKLVEDEMEKVRGFTKESTVPFRERLKIMAGVVNPDDLQLSSAERRLIQGYNDKPVLSRPQHNFYQGSNYFEIDLDIHRFSYISRKGLESFRERLKNGIIDLGLTIQAQKQEELPEQVLCCVRLSKVDFVDHGQIPRLMTLDEDRSNLQ</sequence>
<evidence type="ECO:0000259" key="2">
    <source>
        <dbReference type="Pfam" id="PF07059"/>
    </source>
</evidence>
<dbReference type="AlphaFoldDB" id="A0AAN7KHA9"/>
<evidence type="ECO:0000313" key="3">
    <source>
        <dbReference type="EMBL" id="KAK4767394.1"/>
    </source>
</evidence>
<evidence type="ECO:0000313" key="4">
    <source>
        <dbReference type="Proteomes" id="UP001346149"/>
    </source>
</evidence>
<dbReference type="PANTHER" id="PTHR31558">
    <property type="entry name" value="CW14 PROTEIN"/>
    <property type="match status" value="1"/>
</dbReference>
<keyword evidence="4" id="KW-1185">Reference proteome</keyword>
<dbReference type="Proteomes" id="UP001346149">
    <property type="component" value="Unassembled WGS sequence"/>
</dbReference>
<dbReference type="Pfam" id="PF07059">
    <property type="entry name" value="EDR2_C"/>
    <property type="match status" value="1"/>
</dbReference>
<dbReference type="InterPro" id="IPR009769">
    <property type="entry name" value="EDR2_C"/>
</dbReference>
<feature type="domain" description="Protein ENHANCED DISEASE RESISTANCE 2 C-terminal" evidence="2">
    <location>
        <begin position="313"/>
        <end position="554"/>
    </location>
</feature>
<dbReference type="EMBL" id="JAXQNO010000022">
    <property type="protein sequence ID" value="KAK4767394.1"/>
    <property type="molecule type" value="Genomic_DNA"/>
</dbReference>
<accession>A0AAN7KHA9</accession>
<comment type="caution">
    <text evidence="3">The sequence shown here is derived from an EMBL/GenBank/DDBJ whole genome shotgun (WGS) entry which is preliminary data.</text>
</comment>
<protein>
    <recommendedName>
        <fullName evidence="2">Protein ENHANCED DISEASE RESISTANCE 2 C-terminal domain-containing protein</fullName>
    </recommendedName>
</protein>
<dbReference type="PANTHER" id="PTHR31558:SF16">
    <property type="entry name" value="FAMILY PROTEIN, PUTATIVE (DUF1336)-RELATED"/>
    <property type="match status" value="1"/>
</dbReference>
<proteinExistence type="predicted"/>
<organism evidence="3 4">
    <name type="scientific">Trapa natans</name>
    <name type="common">Water chestnut</name>
    <dbReference type="NCBI Taxonomy" id="22666"/>
    <lineage>
        <taxon>Eukaryota</taxon>
        <taxon>Viridiplantae</taxon>
        <taxon>Streptophyta</taxon>
        <taxon>Embryophyta</taxon>
        <taxon>Tracheophyta</taxon>
        <taxon>Spermatophyta</taxon>
        <taxon>Magnoliopsida</taxon>
        <taxon>eudicotyledons</taxon>
        <taxon>Gunneridae</taxon>
        <taxon>Pentapetalae</taxon>
        <taxon>rosids</taxon>
        <taxon>malvids</taxon>
        <taxon>Myrtales</taxon>
        <taxon>Lythraceae</taxon>
        <taxon>Trapa</taxon>
    </lineage>
</organism>
<name>A0AAN7KHA9_TRANT</name>